<feature type="compositionally biased region" description="Acidic residues" evidence="1">
    <location>
        <begin position="100"/>
        <end position="120"/>
    </location>
</feature>
<evidence type="ECO:0000256" key="1">
    <source>
        <dbReference type="SAM" id="MobiDB-lite"/>
    </source>
</evidence>
<sequence length="120" mass="13571">MDLLLNMSYELTGTVKVIFDEQTFASGFNKREFVVTSEADKFPQDVKFECLKDKVDLVSKLNKGDKVKVSFDINGREWNEKYYVNLVAWRIEGAAAGGAADDEPPPYDPADEILDEEPPF</sequence>
<gene>
    <name evidence="2" type="ordered locus">Caka_1782</name>
</gene>
<reference evidence="2 3" key="1">
    <citation type="journal article" date="2010" name="Stand. Genomic Sci.">
        <title>Complete genome sequence of Coraliomargarita akajimensis type strain (04OKA010-24).</title>
        <authorList>
            <person name="Mavromatis K."/>
            <person name="Abt B."/>
            <person name="Brambilla E."/>
            <person name="Lapidus A."/>
            <person name="Copeland A."/>
            <person name="Deshpande S."/>
            <person name="Nolan M."/>
            <person name="Lucas S."/>
            <person name="Tice H."/>
            <person name="Cheng J.F."/>
            <person name="Han C."/>
            <person name="Detter J.C."/>
            <person name="Woyke T."/>
            <person name="Goodwin L."/>
            <person name="Pitluck S."/>
            <person name="Held B."/>
            <person name="Brettin T."/>
            <person name="Tapia R."/>
            <person name="Ivanova N."/>
            <person name="Mikhailova N."/>
            <person name="Pati A."/>
            <person name="Liolios K."/>
            <person name="Chen A."/>
            <person name="Palaniappan K."/>
            <person name="Land M."/>
            <person name="Hauser L."/>
            <person name="Chang Y.J."/>
            <person name="Jeffries C.D."/>
            <person name="Rohde M."/>
            <person name="Goker M."/>
            <person name="Bristow J."/>
            <person name="Eisen J.A."/>
            <person name="Markowitz V."/>
            <person name="Hugenholtz P."/>
            <person name="Klenk H.P."/>
            <person name="Kyrpides N.C."/>
        </authorList>
    </citation>
    <scope>NUCLEOTIDE SEQUENCE [LARGE SCALE GENOMIC DNA]</scope>
    <source>
        <strain evidence="3">DSM 45221 / IAM 15411 / JCM 23193 / KCTC 12865</strain>
    </source>
</reference>
<accession>D5EK52</accession>
<dbReference type="Proteomes" id="UP000000925">
    <property type="component" value="Chromosome"/>
</dbReference>
<feature type="region of interest" description="Disordered" evidence="1">
    <location>
        <begin position="97"/>
        <end position="120"/>
    </location>
</feature>
<keyword evidence="3" id="KW-1185">Reference proteome</keyword>
<dbReference type="KEGG" id="caa:Caka_1782"/>
<dbReference type="Pfam" id="PF11325">
    <property type="entry name" value="DUF3127"/>
    <property type="match status" value="1"/>
</dbReference>
<dbReference type="InterPro" id="IPR021474">
    <property type="entry name" value="DUF3127"/>
</dbReference>
<evidence type="ECO:0000313" key="2">
    <source>
        <dbReference type="EMBL" id="ADE54801.1"/>
    </source>
</evidence>
<evidence type="ECO:0008006" key="4">
    <source>
        <dbReference type="Google" id="ProtNLM"/>
    </source>
</evidence>
<dbReference type="EMBL" id="CP001998">
    <property type="protein sequence ID" value="ADE54801.1"/>
    <property type="molecule type" value="Genomic_DNA"/>
</dbReference>
<dbReference type="AlphaFoldDB" id="D5EK52"/>
<protein>
    <recommendedName>
        <fullName evidence="4">DUF3127 domain-containing protein</fullName>
    </recommendedName>
</protein>
<evidence type="ECO:0000313" key="3">
    <source>
        <dbReference type="Proteomes" id="UP000000925"/>
    </source>
</evidence>
<dbReference type="STRING" id="583355.Caka_1782"/>
<name>D5EK52_CORAD</name>
<organism evidence="2 3">
    <name type="scientific">Coraliomargarita akajimensis (strain DSM 45221 / IAM 15411 / JCM 23193 / KCTC 12865 / 04OKA010-24)</name>
    <dbReference type="NCBI Taxonomy" id="583355"/>
    <lineage>
        <taxon>Bacteria</taxon>
        <taxon>Pseudomonadati</taxon>
        <taxon>Verrucomicrobiota</taxon>
        <taxon>Opitutia</taxon>
        <taxon>Puniceicoccales</taxon>
        <taxon>Coraliomargaritaceae</taxon>
        <taxon>Coraliomargarita</taxon>
    </lineage>
</organism>
<dbReference type="HOGENOM" id="CLU_109792_0_1_0"/>
<proteinExistence type="predicted"/>
<dbReference type="eggNOG" id="COG0629">
    <property type="taxonomic scope" value="Bacteria"/>
</dbReference>